<sequence length="325" mass="35388">MRISQQARWCRRPASSRHARAALEEIWKTIYIVVLLTITAVTGATGSSGTDISLQSTGQNSKAVSDILGHLFTHPSPSLSPPGNRTAAQAGHSAVMTCPPRTGATMVTWKISPKIGGPCNLVFRADQNLVNRTNCSDSVKTSGNGNFHQMYQLTVLVPPRLSLYCDNHSIPVCEAAAGRPAAEILWVPENSSTTEIDSHDNGTVTVLSRFTAHSTDRKTVTCKVYHATLNETMSTDCSSCKLSLVCSAFKILPSPLVTWFLHHVIILGCLLSLIFLFALFHLYIFCDNRYVQDQYTNPSGQSTGSLEGLLVLHVMCSHLRLSQAS</sequence>
<evidence type="ECO:0000256" key="2">
    <source>
        <dbReference type="ARBA" id="ARBA00008215"/>
    </source>
</evidence>
<comment type="subcellular location">
    <subcellularLocation>
        <location evidence="1">Membrane</location>
        <topology evidence="1">Single-pass membrane protein</topology>
    </subcellularLocation>
</comment>
<dbReference type="Gene3D" id="2.60.40.10">
    <property type="entry name" value="Immunoglobulins"/>
    <property type="match status" value="1"/>
</dbReference>
<keyword evidence="7" id="KW-0325">Glycoprotein</keyword>
<feature type="transmembrane region" description="Helical" evidence="8">
    <location>
        <begin position="259"/>
        <end position="285"/>
    </location>
</feature>
<proteinExistence type="inferred from homology"/>
<keyword evidence="5 8" id="KW-0472">Membrane</keyword>
<evidence type="ECO:0000313" key="10">
    <source>
        <dbReference type="Ensembl" id="ENSAPLP00020010021.1"/>
    </source>
</evidence>
<dbReference type="SUPFAM" id="SSF48726">
    <property type="entry name" value="Immunoglobulin"/>
    <property type="match status" value="1"/>
</dbReference>
<dbReference type="Ensembl" id="ENSAPLT00020010782.1">
    <property type="protein sequence ID" value="ENSAPLP00020010021.1"/>
    <property type="gene ID" value="ENSAPLG00020007280.1"/>
</dbReference>
<dbReference type="PANTHER" id="PTHR21462:SF2">
    <property type="entry name" value="CELL SURFACE GLYCOPROTEIN CD200 RECEPTOR 2"/>
    <property type="match status" value="1"/>
</dbReference>
<reference evidence="10" key="2">
    <citation type="submission" date="2025-08" db="UniProtKB">
        <authorList>
            <consortium name="Ensembl"/>
        </authorList>
    </citation>
    <scope>IDENTIFICATION</scope>
</reference>
<evidence type="ECO:0000256" key="6">
    <source>
        <dbReference type="ARBA" id="ARBA00023157"/>
    </source>
</evidence>
<dbReference type="GO" id="GO:0038023">
    <property type="term" value="F:signaling receptor activity"/>
    <property type="evidence" value="ECO:0007669"/>
    <property type="project" value="InterPro"/>
</dbReference>
<feature type="domain" description="Ig-like" evidence="9">
    <location>
        <begin position="173"/>
        <end position="234"/>
    </location>
</feature>
<keyword evidence="6" id="KW-1015">Disulfide bond</keyword>
<dbReference type="GO" id="GO:0009897">
    <property type="term" value="C:external side of plasma membrane"/>
    <property type="evidence" value="ECO:0007669"/>
    <property type="project" value="TreeGrafter"/>
</dbReference>
<name>A0A8B9SR78_ANAPL</name>
<evidence type="ECO:0000256" key="4">
    <source>
        <dbReference type="ARBA" id="ARBA00022989"/>
    </source>
</evidence>
<dbReference type="InterPro" id="IPR040012">
    <property type="entry name" value="CD200R"/>
</dbReference>
<evidence type="ECO:0000256" key="3">
    <source>
        <dbReference type="ARBA" id="ARBA00022692"/>
    </source>
</evidence>
<evidence type="ECO:0000256" key="8">
    <source>
        <dbReference type="SAM" id="Phobius"/>
    </source>
</evidence>
<dbReference type="InterPro" id="IPR036179">
    <property type="entry name" value="Ig-like_dom_sf"/>
</dbReference>
<dbReference type="PANTHER" id="PTHR21462">
    <property type="entry name" value="CELL SURFACE GLYCOPROTEIN OX2 RECEPTOR PRECURSOR"/>
    <property type="match status" value="1"/>
</dbReference>
<dbReference type="AlphaFoldDB" id="A0A8B9SR78"/>
<accession>A0A8B9SR78</accession>
<dbReference type="PROSITE" id="PS50835">
    <property type="entry name" value="IG_LIKE"/>
    <property type="match status" value="1"/>
</dbReference>
<reference evidence="10" key="3">
    <citation type="submission" date="2025-09" db="UniProtKB">
        <authorList>
            <consortium name="Ensembl"/>
        </authorList>
    </citation>
    <scope>IDENTIFICATION</scope>
</reference>
<evidence type="ECO:0000256" key="1">
    <source>
        <dbReference type="ARBA" id="ARBA00004167"/>
    </source>
</evidence>
<organism evidence="10 11">
    <name type="scientific">Anas platyrhynchos</name>
    <name type="common">Mallard</name>
    <name type="synonym">Anas boschas</name>
    <dbReference type="NCBI Taxonomy" id="8839"/>
    <lineage>
        <taxon>Eukaryota</taxon>
        <taxon>Metazoa</taxon>
        <taxon>Chordata</taxon>
        <taxon>Craniata</taxon>
        <taxon>Vertebrata</taxon>
        <taxon>Euteleostomi</taxon>
        <taxon>Archelosauria</taxon>
        <taxon>Archosauria</taxon>
        <taxon>Dinosauria</taxon>
        <taxon>Saurischia</taxon>
        <taxon>Theropoda</taxon>
        <taxon>Coelurosauria</taxon>
        <taxon>Aves</taxon>
        <taxon>Neognathae</taxon>
        <taxon>Galloanserae</taxon>
        <taxon>Anseriformes</taxon>
        <taxon>Anatidae</taxon>
        <taxon>Anatinae</taxon>
        <taxon>Anas</taxon>
    </lineage>
</organism>
<comment type="similarity">
    <text evidence="2">Belongs to the CD200R family.</text>
</comment>
<dbReference type="Proteomes" id="UP000694400">
    <property type="component" value="Chromosome 1"/>
</dbReference>
<protein>
    <recommendedName>
        <fullName evidence="9">Ig-like domain-containing protein</fullName>
    </recommendedName>
</protein>
<evidence type="ECO:0000259" key="9">
    <source>
        <dbReference type="PROSITE" id="PS50835"/>
    </source>
</evidence>
<reference evidence="10" key="1">
    <citation type="submission" date="2019-08" db="EMBL/GenBank/DDBJ databases">
        <title>Three high-quality genomes provides insights into domestication of ducks.</title>
        <authorList>
            <person name="Hou Z.C."/>
            <person name="Zhu F."/>
            <person name="Yin Z.T."/>
            <person name="Zhang F."/>
        </authorList>
    </citation>
    <scope>NUCLEOTIDE SEQUENCE [LARGE SCALE GENOMIC DNA]</scope>
</reference>
<dbReference type="InterPro" id="IPR013783">
    <property type="entry name" value="Ig-like_fold"/>
</dbReference>
<dbReference type="GO" id="GO:0150077">
    <property type="term" value="P:regulation of neuroinflammatory response"/>
    <property type="evidence" value="ECO:0007669"/>
    <property type="project" value="InterPro"/>
</dbReference>
<keyword evidence="4 8" id="KW-1133">Transmembrane helix</keyword>
<keyword evidence="3 8" id="KW-0812">Transmembrane</keyword>
<evidence type="ECO:0000256" key="5">
    <source>
        <dbReference type="ARBA" id="ARBA00023136"/>
    </source>
</evidence>
<evidence type="ECO:0000313" key="11">
    <source>
        <dbReference type="Proteomes" id="UP000694400"/>
    </source>
</evidence>
<dbReference type="InterPro" id="IPR007110">
    <property type="entry name" value="Ig-like_dom"/>
</dbReference>
<evidence type="ECO:0000256" key="7">
    <source>
        <dbReference type="ARBA" id="ARBA00023180"/>
    </source>
</evidence>